<dbReference type="SUPFAM" id="SSF75304">
    <property type="entry name" value="Amidase signature (AS) enzymes"/>
    <property type="match status" value="1"/>
</dbReference>
<dbReference type="PANTHER" id="PTHR46310:SF7">
    <property type="entry name" value="AMIDASE 1"/>
    <property type="match status" value="1"/>
</dbReference>
<dbReference type="PANTHER" id="PTHR46310">
    <property type="entry name" value="AMIDASE 1"/>
    <property type="match status" value="1"/>
</dbReference>
<evidence type="ECO:0000313" key="2">
    <source>
        <dbReference type="EMBL" id="MEN3067309.1"/>
    </source>
</evidence>
<keyword evidence="2" id="KW-0378">Hydrolase</keyword>
<evidence type="ECO:0000313" key="3">
    <source>
        <dbReference type="Proteomes" id="UP001410394"/>
    </source>
</evidence>
<feature type="domain" description="Amidase" evidence="1">
    <location>
        <begin position="21"/>
        <end position="187"/>
    </location>
</feature>
<feature type="domain" description="Amidase" evidence="1">
    <location>
        <begin position="301"/>
        <end position="377"/>
    </location>
</feature>
<evidence type="ECO:0000259" key="1">
    <source>
        <dbReference type="Pfam" id="PF01425"/>
    </source>
</evidence>
<organism evidence="2 3">
    <name type="scientific">Uliginosibacterium sediminicola</name>
    <dbReference type="NCBI Taxonomy" id="2024550"/>
    <lineage>
        <taxon>Bacteria</taxon>
        <taxon>Pseudomonadati</taxon>
        <taxon>Pseudomonadota</taxon>
        <taxon>Betaproteobacteria</taxon>
        <taxon>Rhodocyclales</taxon>
        <taxon>Zoogloeaceae</taxon>
        <taxon>Uliginosibacterium</taxon>
    </lineage>
</organism>
<accession>A0ABU9YUD4</accession>
<dbReference type="RefSeq" id="WP_345918077.1">
    <property type="nucleotide sequence ID" value="NZ_JBDIVE010000001.1"/>
</dbReference>
<comment type="caution">
    <text evidence="2">The sequence shown here is derived from an EMBL/GenBank/DDBJ whole genome shotgun (WGS) entry which is preliminary data.</text>
</comment>
<dbReference type="GO" id="GO:0004040">
    <property type="term" value="F:amidase activity"/>
    <property type="evidence" value="ECO:0007669"/>
    <property type="project" value="UniProtKB-EC"/>
</dbReference>
<dbReference type="NCBIfam" id="NF006169">
    <property type="entry name" value="PRK08310.1"/>
    <property type="match status" value="1"/>
</dbReference>
<dbReference type="PROSITE" id="PS00571">
    <property type="entry name" value="AMIDASES"/>
    <property type="match status" value="1"/>
</dbReference>
<keyword evidence="3" id="KW-1185">Reference proteome</keyword>
<dbReference type="Pfam" id="PF01425">
    <property type="entry name" value="Amidase"/>
    <property type="match status" value="2"/>
</dbReference>
<protein>
    <submittedName>
        <fullName evidence="2">Amidase</fullName>
        <ecNumber evidence="2">3.5.1.4</ecNumber>
    </submittedName>
</protein>
<dbReference type="EMBL" id="JBDIVE010000001">
    <property type="protein sequence ID" value="MEN3067309.1"/>
    <property type="molecule type" value="Genomic_DNA"/>
</dbReference>
<gene>
    <name evidence="2" type="ORF">ABDB84_02390</name>
</gene>
<dbReference type="InterPro" id="IPR036928">
    <property type="entry name" value="AS_sf"/>
</dbReference>
<dbReference type="Gene3D" id="3.90.1300.10">
    <property type="entry name" value="Amidase signature (AS) domain"/>
    <property type="match status" value="1"/>
</dbReference>
<dbReference type="InterPro" id="IPR023631">
    <property type="entry name" value="Amidase_dom"/>
</dbReference>
<dbReference type="EC" id="3.5.1.4" evidence="2"/>
<dbReference type="Proteomes" id="UP001410394">
    <property type="component" value="Unassembled WGS sequence"/>
</dbReference>
<proteinExistence type="predicted"/>
<name>A0ABU9YUD4_9RHOO</name>
<dbReference type="InterPro" id="IPR020556">
    <property type="entry name" value="Amidase_CS"/>
</dbReference>
<sequence>MTVRDDFGAFMPGPRCERAPTSSGALDGLSFAVKDLIDIGGSVTGGGNPDWAASHAPAPKDAESVRRLRAAGARLVGKTISDELAFSLEGDNAHYGTPRNPRATHCLPGGSSSGSAVAVAAELADFALGTDTGGSVRVPASFCGLYGMRPTHGRVSLDGVIPFAPSFDTVGWFARDASTLARVGAVLLDAPQAPQALQLHIASDAFALLDPACASHLLSLAAQLGASETIEIFGGRDADWLRAYQILQGAEIRDSLGEWTATYTPQFGPNIAPRFAGLAAIEADEVAHWQRWRVAQAARLSQLLLPGHAVLVPSSPCPALPLHSDGEALTQFYTRALTLGSIAGHAGLPQISLPLGNIAGLPLGLSIIGAAGSDESLMAYCSLHATGQLKRRDAQN</sequence>
<reference evidence="2 3" key="1">
    <citation type="journal article" date="2018" name="Int. J. Syst. Evol. Microbiol.">
        <title>Uliginosibacterium sediminicola sp. nov., isolated from freshwater sediment.</title>
        <authorList>
            <person name="Hwang W.M."/>
            <person name="Kim S.M."/>
            <person name="Kang K."/>
            <person name="Ahn T.Y."/>
        </authorList>
    </citation>
    <scope>NUCLEOTIDE SEQUENCE [LARGE SCALE GENOMIC DNA]</scope>
    <source>
        <strain evidence="2 3">M1-21</strain>
    </source>
</reference>